<dbReference type="EMBL" id="LGUB01000007">
    <property type="protein sequence ID" value="KRH95083.1"/>
    <property type="molecule type" value="Genomic_DNA"/>
</dbReference>
<evidence type="ECO:0000313" key="2">
    <source>
        <dbReference type="Proteomes" id="UP000051530"/>
    </source>
</evidence>
<keyword evidence="2" id="KW-1185">Reference proteome</keyword>
<gene>
    <name evidence="1" type="ORF">M153_3200043298</name>
</gene>
<dbReference type="VEuPathDB" id="MicrosporidiaDB:M153_3200043298"/>
<dbReference type="Proteomes" id="UP000051530">
    <property type="component" value="Unassembled WGS sequence"/>
</dbReference>
<accession>A0A0R0M9Y1</accession>
<evidence type="ECO:0000313" key="1">
    <source>
        <dbReference type="EMBL" id="KRH95083.1"/>
    </source>
</evidence>
<dbReference type="AlphaFoldDB" id="A0A0R0M9Y1"/>
<protein>
    <submittedName>
        <fullName evidence="1">Uncharacterized protein</fullName>
    </submittedName>
</protein>
<organism evidence="1 2">
    <name type="scientific">Pseudoloma neurophilia</name>
    <dbReference type="NCBI Taxonomy" id="146866"/>
    <lineage>
        <taxon>Eukaryota</taxon>
        <taxon>Fungi</taxon>
        <taxon>Fungi incertae sedis</taxon>
        <taxon>Microsporidia</taxon>
        <taxon>Pseudoloma</taxon>
    </lineage>
</organism>
<proteinExistence type="predicted"/>
<name>A0A0R0M9Y1_9MICR</name>
<reference evidence="1 2" key="1">
    <citation type="submission" date="2015-07" db="EMBL/GenBank/DDBJ databases">
        <title>The genome of Pseudoloma neurophilia, a relevant intracellular parasite of the zebrafish.</title>
        <authorList>
            <person name="Ndikumana S."/>
            <person name="Pelin A."/>
            <person name="Sanders J."/>
            <person name="Corradi N."/>
        </authorList>
    </citation>
    <scope>NUCLEOTIDE SEQUENCE [LARGE SCALE GENOMIC DNA]</scope>
    <source>
        <strain evidence="1 2">MK1</strain>
    </source>
</reference>
<sequence length="67" mass="8172">MFELPSKNPREQMYLSKNKYKWRFMHEGINFLEENLIKIQNNQEREKCIKPKERLLCNLGNSNISEK</sequence>
<comment type="caution">
    <text evidence="1">The sequence shown here is derived from an EMBL/GenBank/DDBJ whole genome shotgun (WGS) entry which is preliminary data.</text>
</comment>